<comment type="caution">
    <text evidence="2">The sequence shown here is derived from an EMBL/GenBank/DDBJ whole genome shotgun (WGS) entry which is preliminary data.</text>
</comment>
<dbReference type="EMBL" id="SUNJ01002585">
    <property type="protein sequence ID" value="TPP65855.1"/>
    <property type="molecule type" value="Genomic_DNA"/>
</dbReference>
<evidence type="ECO:0000313" key="3">
    <source>
        <dbReference type="Proteomes" id="UP000316759"/>
    </source>
</evidence>
<keyword evidence="1" id="KW-1133">Transmembrane helix</keyword>
<dbReference type="GO" id="GO:0000139">
    <property type="term" value="C:Golgi membrane"/>
    <property type="evidence" value="ECO:0007669"/>
    <property type="project" value="InterPro"/>
</dbReference>
<dbReference type="GO" id="GO:0006506">
    <property type="term" value="P:GPI anchor biosynthetic process"/>
    <property type="evidence" value="ECO:0007669"/>
    <property type="project" value="InterPro"/>
</dbReference>
<name>A0A504YZC7_FASGI</name>
<feature type="transmembrane region" description="Helical" evidence="1">
    <location>
        <begin position="294"/>
        <end position="313"/>
    </location>
</feature>
<accession>A0A504YZC7</accession>
<dbReference type="AlphaFoldDB" id="A0A504YZC7"/>
<gene>
    <name evidence="2" type="ORF">FGIG_00869</name>
</gene>
<keyword evidence="1" id="KW-0812">Transmembrane</keyword>
<dbReference type="InterPro" id="IPR029675">
    <property type="entry name" value="PGAP4"/>
</dbReference>
<dbReference type="PANTHER" id="PTHR31410:SF1">
    <property type="entry name" value="POST-GPI ATTACHMENT TO PROTEINS FACTOR 4"/>
    <property type="match status" value="1"/>
</dbReference>
<dbReference type="OrthoDB" id="6240699at2759"/>
<protein>
    <submittedName>
        <fullName evidence="2">Uncharacterized protein</fullName>
    </submittedName>
</protein>
<keyword evidence="1" id="KW-0472">Membrane</keyword>
<feature type="transmembrane region" description="Helical" evidence="1">
    <location>
        <begin position="262"/>
        <end position="282"/>
    </location>
</feature>
<sequence>MRNLGQSKLLLACLFIMLMLHLIIWIGDSFDNVGVNYAASLIRDVEEYRFAQALTVLNARKNTKGRFAFQYAGGARDHEKKPFVELYPAPELTFSILAANRWTHEIDDYEPSYLLESTANLLLAIEEDLSLYGARFSSINVTLCPTTDQVDQFSELAIISKLLPVEAIKKRQKPMDSFTLSCRTLLDVGSCIRQCVTSSVTNSYMVLLEDDLIAEDQLLQRMWDILAQFAPVSPSVEKEIGAVVLYVRGVDFRFSLSDVTSMWELSILSIGFTMLIISFILPRWYRRFCFPSDFILVFLTFILSALIVCFIGRPRWTNWLLFLSRKQSFSYAFRPLDDSGASGLLIPSAVARSLGEYLWGLNCSELDNRAPFGLKSAVISNFLRTQNHEIHTIWPTLFRHHGLYSIYKNDIHDPHTMN</sequence>
<dbReference type="GO" id="GO:0016757">
    <property type="term" value="F:glycosyltransferase activity"/>
    <property type="evidence" value="ECO:0007669"/>
    <property type="project" value="InterPro"/>
</dbReference>
<dbReference type="STRING" id="46835.A0A504YZC7"/>
<proteinExistence type="predicted"/>
<evidence type="ECO:0000313" key="2">
    <source>
        <dbReference type="EMBL" id="TPP65855.1"/>
    </source>
</evidence>
<keyword evidence="3" id="KW-1185">Reference proteome</keyword>
<feature type="transmembrane region" description="Helical" evidence="1">
    <location>
        <begin position="9"/>
        <end position="27"/>
    </location>
</feature>
<evidence type="ECO:0000256" key="1">
    <source>
        <dbReference type="SAM" id="Phobius"/>
    </source>
</evidence>
<reference evidence="2 3" key="1">
    <citation type="submission" date="2019-04" db="EMBL/GenBank/DDBJ databases">
        <title>Annotation for the trematode Fasciola gigantica.</title>
        <authorList>
            <person name="Choi Y.-J."/>
        </authorList>
    </citation>
    <scope>NUCLEOTIDE SEQUENCE [LARGE SCALE GENOMIC DNA]</scope>
    <source>
        <strain evidence="2">Uganda_cow_1</strain>
    </source>
</reference>
<dbReference type="Proteomes" id="UP000316759">
    <property type="component" value="Unassembled WGS sequence"/>
</dbReference>
<dbReference type="PANTHER" id="PTHR31410">
    <property type="entry name" value="TRANSMEMBRANE PROTEIN 246"/>
    <property type="match status" value="1"/>
</dbReference>
<organism evidence="2 3">
    <name type="scientific">Fasciola gigantica</name>
    <name type="common">Giant liver fluke</name>
    <dbReference type="NCBI Taxonomy" id="46835"/>
    <lineage>
        <taxon>Eukaryota</taxon>
        <taxon>Metazoa</taxon>
        <taxon>Spiralia</taxon>
        <taxon>Lophotrochozoa</taxon>
        <taxon>Platyhelminthes</taxon>
        <taxon>Trematoda</taxon>
        <taxon>Digenea</taxon>
        <taxon>Plagiorchiida</taxon>
        <taxon>Echinostomata</taxon>
        <taxon>Echinostomatoidea</taxon>
        <taxon>Fasciolidae</taxon>
        <taxon>Fasciola</taxon>
    </lineage>
</organism>